<dbReference type="EC" id="2.7.7.7" evidence="2"/>
<dbReference type="InterPro" id="IPR004365">
    <property type="entry name" value="NA-bd_OB_tRNA"/>
</dbReference>
<dbReference type="PANTHER" id="PTHR32294:SF0">
    <property type="entry name" value="DNA POLYMERASE III SUBUNIT ALPHA"/>
    <property type="match status" value="1"/>
</dbReference>
<evidence type="ECO:0000256" key="2">
    <source>
        <dbReference type="ARBA" id="ARBA00012417"/>
    </source>
</evidence>
<dbReference type="CDD" id="cd12113">
    <property type="entry name" value="PHP_PolIIIA_DnaE3"/>
    <property type="match status" value="1"/>
</dbReference>
<dbReference type="GO" id="GO:0003887">
    <property type="term" value="F:DNA-directed DNA polymerase activity"/>
    <property type="evidence" value="ECO:0007669"/>
    <property type="project" value="UniProtKB-KW"/>
</dbReference>
<comment type="caution">
    <text evidence="10">The sequence shown here is derived from an EMBL/GenBank/DDBJ whole genome shotgun (WGS) entry which is preliminary data.</text>
</comment>
<proteinExistence type="predicted"/>
<evidence type="ECO:0000256" key="3">
    <source>
        <dbReference type="ARBA" id="ARBA00019114"/>
    </source>
</evidence>
<dbReference type="PANTHER" id="PTHR32294">
    <property type="entry name" value="DNA POLYMERASE III SUBUNIT ALPHA"/>
    <property type="match status" value="1"/>
</dbReference>
<feature type="domain" description="Polymerase/histidinol phosphatase N-terminal" evidence="9">
    <location>
        <begin position="6"/>
        <end position="73"/>
    </location>
</feature>
<dbReference type="Pfam" id="PF17657">
    <property type="entry name" value="DNA_pol3_finger"/>
    <property type="match status" value="1"/>
</dbReference>
<evidence type="ECO:0000313" key="11">
    <source>
        <dbReference type="Proteomes" id="UP000178999"/>
    </source>
</evidence>
<dbReference type="InterPro" id="IPR003141">
    <property type="entry name" value="Pol/His_phosphatase_N"/>
</dbReference>
<dbReference type="STRING" id="1802538.A2382_02260"/>
<dbReference type="InterPro" id="IPR004013">
    <property type="entry name" value="PHP_dom"/>
</dbReference>
<evidence type="ECO:0000259" key="9">
    <source>
        <dbReference type="SMART" id="SM00481"/>
    </source>
</evidence>
<reference evidence="10 11" key="1">
    <citation type="journal article" date="2016" name="Nat. Commun.">
        <title>Thousands of microbial genomes shed light on interconnected biogeochemical processes in an aquifer system.</title>
        <authorList>
            <person name="Anantharaman K."/>
            <person name="Brown C.T."/>
            <person name="Hug L.A."/>
            <person name="Sharon I."/>
            <person name="Castelle C.J."/>
            <person name="Probst A.J."/>
            <person name="Thomas B.C."/>
            <person name="Singh A."/>
            <person name="Wilkins M.J."/>
            <person name="Karaoz U."/>
            <person name="Brodie E.L."/>
            <person name="Williams K.H."/>
            <person name="Hubbard S.S."/>
            <person name="Banfield J.F."/>
        </authorList>
    </citation>
    <scope>NUCLEOTIDE SEQUENCE [LARGE SCALE GENOMIC DNA]</scope>
</reference>
<evidence type="ECO:0000256" key="5">
    <source>
        <dbReference type="ARBA" id="ARBA00022695"/>
    </source>
</evidence>
<keyword evidence="4" id="KW-0808">Transferase</keyword>
<accession>A0A1F8CUY1</accession>
<dbReference type="Pfam" id="PF07733">
    <property type="entry name" value="DNA_pol3_alpha"/>
    <property type="match status" value="1"/>
</dbReference>
<dbReference type="GO" id="GO:0008408">
    <property type="term" value="F:3'-5' exonuclease activity"/>
    <property type="evidence" value="ECO:0007669"/>
    <property type="project" value="InterPro"/>
</dbReference>
<dbReference type="AlphaFoldDB" id="A0A1F8CUY1"/>
<dbReference type="Proteomes" id="UP000178999">
    <property type="component" value="Unassembled WGS sequence"/>
</dbReference>
<dbReference type="NCBIfam" id="TIGR00594">
    <property type="entry name" value="polc"/>
    <property type="match status" value="1"/>
</dbReference>
<dbReference type="Gene3D" id="1.10.150.870">
    <property type="match status" value="1"/>
</dbReference>
<dbReference type="GO" id="GO:0006260">
    <property type="term" value="P:DNA replication"/>
    <property type="evidence" value="ECO:0007669"/>
    <property type="project" value="UniProtKB-KW"/>
</dbReference>
<dbReference type="InterPro" id="IPR041931">
    <property type="entry name" value="DNA_pol3_alpha_thumb_dom"/>
</dbReference>
<evidence type="ECO:0000256" key="1">
    <source>
        <dbReference type="ARBA" id="ARBA00004496"/>
    </source>
</evidence>
<dbReference type="InterPro" id="IPR029460">
    <property type="entry name" value="DNAPol_HHH"/>
</dbReference>
<keyword evidence="7" id="KW-0239">DNA-directed DNA polymerase</keyword>
<dbReference type="SUPFAM" id="SSF89550">
    <property type="entry name" value="PHP domain-like"/>
    <property type="match status" value="1"/>
</dbReference>
<evidence type="ECO:0000256" key="8">
    <source>
        <dbReference type="ARBA" id="ARBA00049244"/>
    </source>
</evidence>
<organism evidence="10 11">
    <name type="scientific">Candidatus Woesebacteria bacterium RIFOXYB1_FULL_38_16</name>
    <dbReference type="NCBI Taxonomy" id="1802538"/>
    <lineage>
        <taxon>Bacteria</taxon>
        <taxon>Candidatus Woeseibacteriota</taxon>
    </lineage>
</organism>
<dbReference type="GO" id="GO:0003676">
    <property type="term" value="F:nucleic acid binding"/>
    <property type="evidence" value="ECO:0007669"/>
    <property type="project" value="InterPro"/>
</dbReference>
<dbReference type="SMART" id="SM00481">
    <property type="entry name" value="POLIIIAc"/>
    <property type="match status" value="1"/>
</dbReference>
<dbReference type="Gene3D" id="3.20.20.140">
    <property type="entry name" value="Metal-dependent hydrolases"/>
    <property type="match status" value="1"/>
</dbReference>
<evidence type="ECO:0000256" key="7">
    <source>
        <dbReference type="ARBA" id="ARBA00022932"/>
    </source>
</evidence>
<evidence type="ECO:0000256" key="4">
    <source>
        <dbReference type="ARBA" id="ARBA00022679"/>
    </source>
</evidence>
<dbReference type="EMBL" id="MGHY01000012">
    <property type="protein sequence ID" value="OGM79558.1"/>
    <property type="molecule type" value="Genomic_DNA"/>
</dbReference>
<dbReference type="InterPro" id="IPR016195">
    <property type="entry name" value="Pol/histidinol_Pase-like"/>
</dbReference>
<dbReference type="InterPro" id="IPR011708">
    <property type="entry name" value="DNA_pol3_alpha_NTPase_dom"/>
</dbReference>
<dbReference type="GO" id="GO:0005737">
    <property type="term" value="C:cytoplasm"/>
    <property type="evidence" value="ECO:0007669"/>
    <property type="project" value="UniProtKB-SubCell"/>
</dbReference>
<dbReference type="InterPro" id="IPR040982">
    <property type="entry name" value="DNA_pol3_finger"/>
</dbReference>
<evidence type="ECO:0000256" key="6">
    <source>
        <dbReference type="ARBA" id="ARBA00022705"/>
    </source>
</evidence>
<keyword evidence="6" id="KW-0235">DNA replication</keyword>
<gene>
    <name evidence="10" type="ORF">A2382_02260</name>
</gene>
<comment type="catalytic activity">
    <reaction evidence="8">
        <text>DNA(n) + a 2'-deoxyribonucleoside 5'-triphosphate = DNA(n+1) + diphosphate</text>
        <dbReference type="Rhea" id="RHEA:22508"/>
        <dbReference type="Rhea" id="RHEA-COMP:17339"/>
        <dbReference type="Rhea" id="RHEA-COMP:17340"/>
        <dbReference type="ChEBI" id="CHEBI:33019"/>
        <dbReference type="ChEBI" id="CHEBI:61560"/>
        <dbReference type="ChEBI" id="CHEBI:173112"/>
        <dbReference type="EC" id="2.7.7.7"/>
    </reaction>
</comment>
<dbReference type="Pfam" id="PF01336">
    <property type="entry name" value="tRNA_anti-codon"/>
    <property type="match status" value="1"/>
</dbReference>
<dbReference type="Pfam" id="PF02811">
    <property type="entry name" value="PHP"/>
    <property type="match status" value="1"/>
</dbReference>
<dbReference type="NCBIfam" id="NF004226">
    <property type="entry name" value="PRK05673.1"/>
    <property type="match status" value="1"/>
</dbReference>
<dbReference type="CDD" id="cd04485">
    <property type="entry name" value="DnaE_OBF"/>
    <property type="match status" value="1"/>
</dbReference>
<protein>
    <recommendedName>
        <fullName evidence="3">DNA polymerase III subunit alpha</fullName>
        <ecNumber evidence="2">2.7.7.7</ecNumber>
    </recommendedName>
</protein>
<keyword evidence="5" id="KW-0548">Nucleotidyltransferase</keyword>
<name>A0A1F8CUY1_9BACT</name>
<dbReference type="InterPro" id="IPR004805">
    <property type="entry name" value="DnaE2/DnaE/PolC"/>
</dbReference>
<evidence type="ECO:0000313" key="10">
    <source>
        <dbReference type="EMBL" id="OGM79558.1"/>
    </source>
</evidence>
<comment type="subcellular location">
    <subcellularLocation>
        <location evidence="1">Cytoplasm</location>
    </subcellularLocation>
</comment>
<dbReference type="Gene3D" id="1.10.10.1600">
    <property type="entry name" value="Bacterial DNA polymerase III alpha subunit, thumb domain"/>
    <property type="match status" value="1"/>
</dbReference>
<dbReference type="Pfam" id="PF14579">
    <property type="entry name" value="HHH_6"/>
    <property type="match status" value="1"/>
</dbReference>
<sequence>MKSKFVHLHVHTEYSLLDGLSNIKKLINHIKENGMDSVAITDHGAMYGVIDFYKQAKNAEIKPILGMEGYLTNIDHTIRGERKKMKNFHLLLLAKNLEGYKNLMKLTSIAHTEGYYYRPRFDHKTLKKYAKGIICTSGCMQGEIPQALLNGGYDEAKKRAEWFLDLFGDDFYFEIQRHGYDKHAINAINGEIKQELLDQAVAEKTINEGIIKLSRDLGVPVIATNDAHYVNVEDAVAQDALVCIATGKTVSETKRLRFIDAPSYFVTTPDEMSELFSDLPDALSNTLKVAEKCDIELTLGKFFFPKIDLPEGVEAKDELIRIADEGLIWRYGEKTKELTERLEYELGIINDKGYAAYFLIYRDMAKWSIERRVPINVRGSVAGSIVSYVLGITTVDPIRFNLPFERFLNPYRPSAPDIDLDIADDKRGEMIAYLVEKYGRDKVAQICTFGRMLAKGSVRDVARVLGYPYEVGDRVSKLIPMGVQGFPMTIKRALEDSAELAELYKSDSDSKKIIDLAKQIEGSVRHVSVHAGGVVIAPSDLNDFVPLQFDTSDEKKLITQYEMHACEDVGLVKLDILGIRNLSILRESVEKVRETSNAVVDLAKIPLDDKKTFEMLSRGETMGVFQLSGSGMTRYLVDMQPTQIEDIMMMIALFRPGPMKNIDEYIARKKGIKKVTYYHPKMEKFLQKSLGVLVYQDDLLYTALEVAGYNWEEVDKFRKAVGKKIPEEMARQHLIFVEGCIKNSNMSEKEAEGLWALFEPFQGYGFNKAHSASYGMVAYQTAYMKATYPVEYMTALLTAESGDKDKISAAVNECRRIGIVVLPPDINESEVGFTIVKNKESLGGKGIRFGLSAIKNVGVSAIEAILEARKIGKFMTIQDFCSRVDSRKANKRVFESLIKVGAMSKFGNRASLLASVDEIRAKIKPKIDLKQQGLFSAKEEEKMVFGRGEMKIVVEVPELPLDEIEILERQLLGFSISAKPLNEMISDLISYGTHKVDELLSEHVVPSGEVKIACVVSSVRVVVTKRTGAEMAFVKVIDETGALNTVVFPKIYKETKLYWMENTPLLLTGKIEHRDDGVSMIVNLVETVQMVKEKEGSLKITIPKGVSREALMRLRKLLVENPGNKNVILFFEDGGKDLLLDFKIHWGEELARKIANELNMS</sequence>